<gene>
    <name evidence="1" type="ORF">AVEN_63322_1</name>
</gene>
<dbReference type="Proteomes" id="UP000499080">
    <property type="component" value="Unassembled WGS sequence"/>
</dbReference>
<accession>A0A4Y2HBT7</accession>
<dbReference type="InterPro" id="IPR005312">
    <property type="entry name" value="DUF1759"/>
</dbReference>
<proteinExistence type="predicted"/>
<protein>
    <submittedName>
        <fullName evidence="1">Uncharacterized protein</fullName>
    </submittedName>
</protein>
<dbReference type="OrthoDB" id="5967017at2759"/>
<reference evidence="1 2" key="1">
    <citation type="journal article" date="2019" name="Sci. Rep.">
        <title>Orb-weaving spider Araneus ventricosus genome elucidates the spidroin gene catalogue.</title>
        <authorList>
            <person name="Kono N."/>
            <person name="Nakamura H."/>
            <person name="Ohtoshi R."/>
            <person name="Moran D.A.P."/>
            <person name="Shinohara A."/>
            <person name="Yoshida Y."/>
            <person name="Fujiwara M."/>
            <person name="Mori M."/>
            <person name="Tomita M."/>
            <person name="Arakawa K."/>
        </authorList>
    </citation>
    <scope>NUCLEOTIDE SEQUENCE [LARGE SCALE GENOMIC DNA]</scope>
</reference>
<dbReference type="InterPro" id="IPR043502">
    <property type="entry name" value="DNA/RNA_pol_sf"/>
</dbReference>
<dbReference type="SUPFAM" id="SSF56672">
    <property type="entry name" value="DNA/RNA polymerases"/>
    <property type="match status" value="1"/>
</dbReference>
<evidence type="ECO:0000313" key="1">
    <source>
        <dbReference type="EMBL" id="GBM62748.1"/>
    </source>
</evidence>
<dbReference type="EMBL" id="BGPR01001832">
    <property type="protein sequence ID" value="GBM62748.1"/>
    <property type="molecule type" value="Genomic_DNA"/>
</dbReference>
<dbReference type="AlphaFoldDB" id="A0A4Y2HBT7"/>
<dbReference type="PANTHER" id="PTHR47331:SF5">
    <property type="entry name" value="RIBONUCLEASE H"/>
    <property type="match status" value="1"/>
</dbReference>
<sequence length="1032" mass="118282">MDALKTKRKSLRTSFTATANKLKECLAQKEDAKDGDKLRALNSQLEYKFLLLDEIQNKISSLLLENTDTAAEYEADFQAAEDYRDHFLELKSKLETLLNKDSGSFLESSSELDVVKLNLPKFELNMFSGDPKEFLTFWSIFSNIHDSEELTAIDKFQYLYQSMVPDSRAARLISSFPITTENYPKAVKQMKLRFGREDLLVQIYVRDLLSLVLKNATTGKNAPDLATLYDMLETKLRALESLLRTKEKFADFLEPLVESCLPENVLRAWERSGISESTSQRFLEKLMCFLRHEVESEEMIRLAREGLGKDRGSGTIRKDCQKSVHKDEPTAATLISSTTGAKLNFIFCDRPHLSQDCQRLSDMSYEDRKSQVIRKRCCLVCLKFGHLAKRCHSSVRCLICKRRHYPLLCPDLRKEKESNFSSKDRTADNEQRSTETLLRNLPSEHEIYLKTIMIRLRNRDKEVCVRALLDDGSQRSYIERNLAAELFLSPSGREIFSQGLFGGGISRASEHKRYMVNVESLNRKYSTPLSLLEQQKICSALPRIHDRKLLSELASRGIKLTDVGRDSPPIRVLLGADILGSILTGRIEVLSSGVSAVETLLGWTILGLGKKKEVVNLVTLSLQNMDVPKMWDLEVLSITDPIEKTNESLLEEETLTHFKETIRICEDQRYEVALPWLAEHPALYDKYDAAESRLRTATKRLINENYFEAYNNVFKQWEAEGIIEAVPINQLAKEVLYLPQRPVIKPSSNTTKVRPVFDASFKKPGCVIADVKQAFLQIRLRTEDRDVLRFLWWENTGCSEIRIYRHCRVVFGVSSSPFLLNATISYHLKREKFQTESLRKTIGHLKEGFYVDNLVTSVNDATELEQLKSQSIEIMKQGAFELRCWASNDSKEDQDKQMVLGLSWDVVSDEFSCKLPANTDCTQEKPVTKRVLPSVINSVYDPIGFTAPALLLPKLLMQEAWRGKIGWDDVLPVELEHKYRLWEKTMHFMSKCSISLRCLLKITMISRCTSSQMLLPTLTLHVPFYDVNSKDK</sequence>
<name>A0A4Y2HBT7_ARAVE</name>
<dbReference type="PANTHER" id="PTHR47331">
    <property type="entry name" value="PHD-TYPE DOMAIN-CONTAINING PROTEIN"/>
    <property type="match status" value="1"/>
</dbReference>
<keyword evidence="2" id="KW-1185">Reference proteome</keyword>
<comment type="caution">
    <text evidence="1">The sequence shown here is derived from an EMBL/GenBank/DDBJ whole genome shotgun (WGS) entry which is preliminary data.</text>
</comment>
<dbReference type="Pfam" id="PF05380">
    <property type="entry name" value="Peptidase_A17"/>
    <property type="match status" value="1"/>
</dbReference>
<dbReference type="InterPro" id="IPR008042">
    <property type="entry name" value="Retrotrans_Pao"/>
</dbReference>
<evidence type="ECO:0000313" key="2">
    <source>
        <dbReference type="Proteomes" id="UP000499080"/>
    </source>
</evidence>
<dbReference type="Pfam" id="PF03564">
    <property type="entry name" value="DUF1759"/>
    <property type="match status" value="1"/>
</dbReference>
<organism evidence="1 2">
    <name type="scientific">Araneus ventricosus</name>
    <name type="common">Orbweaver spider</name>
    <name type="synonym">Epeira ventricosa</name>
    <dbReference type="NCBI Taxonomy" id="182803"/>
    <lineage>
        <taxon>Eukaryota</taxon>
        <taxon>Metazoa</taxon>
        <taxon>Ecdysozoa</taxon>
        <taxon>Arthropoda</taxon>
        <taxon>Chelicerata</taxon>
        <taxon>Arachnida</taxon>
        <taxon>Araneae</taxon>
        <taxon>Araneomorphae</taxon>
        <taxon>Entelegynae</taxon>
        <taxon>Araneoidea</taxon>
        <taxon>Araneidae</taxon>
        <taxon>Araneus</taxon>
    </lineage>
</organism>
<dbReference type="GO" id="GO:0071897">
    <property type="term" value="P:DNA biosynthetic process"/>
    <property type="evidence" value="ECO:0007669"/>
    <property type="project" value="UniProtKB-ARBA"/>
</dbReference>